<evidence type="ECO:0000259" key="1">
    <source>
        <dbReference type="Pfam" id="PF01323"/>
    </source>
</evidence>
<dbReference type="PANTHER" id="PTHR13887">
    <property type="entry name" value="GLUTATHIONE S-TRANSFERASE KAPPA"/>
    <property type="match status" value="1"/>
</dbReference>
<feature type="domain" description="DSBA-like thioredoxin" evidence="1">
    <location>
        <begin position="3"/>
        <end position="190"/>
    </location>
</feature>
<dbReference type="Gene3D" id="3.40.30.10">
    <property type="entry name" value="Glutaredoxin"/>
    <property type="match status" value="1"/>
</dbReference>
<proteinExistence type="predicted"/>
<dbReference type="EMBL" id="JACIBV010000001">
    <property type="protein sequence ID" value="MBB3726551.1"/>
    <property type="molecule type" value="Genomic_DNA"/>
</dbReference>
<evidence type="ECO:0000313" key="3">
    <source>
        <dbReference type="Proteomes" id="UP000579945"/>
    </source>
</evidence>
<organism evidence="2 3">
    <name type="scientific">Nonomuraea dietziae</name>
    <dbReference type="NCBI Taxonomy" id="65515"/>
    <lineage>
        <taxon>Bacteria</taxon>
        <taxon>Bacillati</taxon>
        <taxon>Actinomycetota</taxon>
        <taxon>Actinomycetes</taxon>
        <taxon>Streptosporangiales</taxon>
        <taxon>Streptosporangiaceae</taxon>
        <taxon>Nonomuraea</taxon>
    </lineage>
</organism>
<dbReference type="RefSeq" id="WP_183646048.1">
    <property type="nucleotide sequence ID" value="NZ_JACIBV010000001.1"/>
</dbReference>
<keyword evidence="3" id="KW-1185">Reference proteome</keyword>
<dbReference type="Pfam" id="PF01323">
    <property type="entry name" value="DSBA"/>
    <property type="match status" value="1"/>
</dbReference>
<sequence length="206" mass="22314">MKVEIFSDVVCPWCYIGHKRFARAAARHAGVVEVTYRPFELNPTATAEGEPLLEALRRKFGGDVAQMTSRVAAVGAEEGLELHFDRAVSANSFEAHRLIELASRRGLGAPMTERLFAAHFTDGLNIADSEVLAKLAAEVGVSDTGEAGDEVREQLGRARELGITGVPFFLFEGEFGVSGAQPEETFLAALEEVAERTGRRAAPRAR</sequence>
<dbReference type="AlphaFoldDB" id="A0A7W5V2H3"/>
<gene>
    <name evidence="2" type="ORF">FHR33_002411</name>
</gene>
<dbReference type="SUPFAM" id="SSF52833">
    <property type="entry name" value="Thioredoxin-like"/>
    <property type="match status" value="1"/>
</dbReference>
<dbReference type="GO" id="GO:0016491">
    <property type="term" value="F:oxidoreductase activity"/>
    <property type="evidence" value="ECO:0007669"/>
    <property type="project" value="InterPro"/>
</dbReference>
<dbReference type="PANTHER" id="PTHR13887:SF41">
    <property type="entry name" value="THIOREDOXIN SUPERFAMILY PROTEIN"/>
    <property type="match status" value="1"/>
</dbReference>
<evidence type="ECO:0000313" key="2">
    <source>
        <dbReference type="EMBL" id="MBB3726551.1"/>
    </source>
</evidence>
<dbReference type="InterPro" id="IPR036249">
    <property type="entry name" value="Thioredoxin-like_sf"/>
</dbReference>
<name>A0A7W5V2H3_9ACTN</name>
<comment type="caution">
    <text evidence="2">The sequence shown here is derived from an EMBL/GenBank/DDBJ whole genome shotgun (WGS) entry which is preliminary data.</text>
</comment>
<keyword evidence="2" id="KW-0413">Isomerase</keyword>
<dbReference type="GO" id="GO:0016853">
    <property type="term" value="F:isomerase activity"/>
    <property type="evidence" value="ECO:0007669"/>
    <property type="project" value="UniProtKB-KW"/>
</dbReference>
<dbReference type="GeneID" id="95388906"/>
<accession>A0A7W5V2H3</accession>
<reference evidence="2 3" key="1">
    <citation type="submission" date="2020-08" db="EMBL/GenBank/DDBJ databases">
        <title>Sequencing the genomes of 1000 actinobacteria strains.</title>
        <authorList>
            <person name="Klenk H.-P."/>
        </authorList>
    </citation>
    <scope>NUCLEOTIDE SEQUENCE [LARGE SCALE GENOMIC DNA]</scope>
    <source>
        <strain evidence="2 3">DSM 44320</strain>
    </source>
</reference>
<dbReference type="Proteomes" id="UP000579945">
    <property type="component" value="Unassembled WGS sequence"/>
</dbReference>
<dbReference type="CDD" id="cd03024">
    <property type="entry name" value="DsbA_FrnE"/>
    <property type="match status" value="1"/>
</dbReference>
<dbReference type="InterPro" id="IPR001853">
    <property type="entry name" value="DSBA-like_thioredoxin_dom"/>
</dbReference>
<protein>
    <submittedName>
        <fullName evidence="2">Putative DsbA family dithiol-disulfide isomerase</fullName>
    </submittedName>
</protein>